<dbReference type="InterPro" id="IPR029062">
    <property type="entry name" value="Class_I_gatase-like"/>
</dbReference>
<protein>
    <submittedName>
        <fullName evidence="2">GMP synthase</fullName>
    </submittedName>
</protein>
<dbReference type="PANTHER" id="PTHR42695">
    <property type="entry name" value="GLUTAMINE AMIDOTRANSFERASE YLR126C-RELATED"/>
    <property type="match status" value="1"/>
</dbReference>
<dbReference type="Proteomes" id="UP000194139">
    <property type="component" value="Chromosome"/>
</dbReference>
<evidence type="ECO:0000313" key="3">
    <source>
        <dbReference type="Proteomes" id="UP000194139"/>
    </source>
</evidence>
<evidence type="ECO:0000313" key="2">
    <source>
        <dbReference type="EMBL" id="ARP88689.1"/>
    </source>
</evidence>
<dbReference type="RefSeq" id="WP_086073631.1">
    <property type="nucleotide sequence ID" value="NZ_CP021109.1"/>
</dbReference>
<proteinExistence type="predicted"/>
<evidence type="ECO:0000259" key="1">
    <source>
        <dbReference type="Pfam" id="PF00117"/>
    </source>
</evidence>
<dbReference type="InterPro" id="IPR017926">
    <property type="entry name" value="GATASE"/>
</dbReference>
<reference evidence="2 3" key="1">
    <citation type="submission" date="2017-05" db="EMBL/GenBank/DDBJ databases">
        <title>Complete and WGS of Bordetella genogroups.</title>
        <authorList>
            <person name="Spilker T."/>
            <person name="LiPuma J."/>
        </authorList>
    </citation>
    <scope>NUCLEOTIDE SEQUENCE [LARGE SCALE GENOMIC DNA]</scope>
    <source>
        <strain evidence="2 3">AU17164</strain>
    </source>
</reference>
<organism evidence="2 3">
    <name type="scientific">Bordetella genomosp. 9</name>
    <dbReference type="NCBI Taxonomy" id="1416803"/>
    <lineage>
        <taxon>Bacteria</taxon>
        <taxon>Pseudomonadati</taxon>
        <taxon>Pseudomonadota</taxon>
        <taxon>Betaproteobacteria</taxon>
        <taxon>Burkholderiales</taxon>
        <taxon>Alcaligenaceae</taxon>
        <taxon>Bordetella</taxon>
    </lineage>
</organism>
<feature type="domain" description="Glutamine amidotransferase" evidence="1">
    <location>
        <begin position="31"/>
        <end position="189"/>
    </location>
</feature>
<gene>
    <name evidence="2" type="ORF">CAL13_12225</name>
</gene>
<accession>A0A1W6Z6G0</accession>
<dbReference type="Gene3D" id="3.40.50.880">
    <property type="match status" value="1"/>
</dbReference>
<dbReference type="InterPro" id="IPR044992">
    <property type="entry name" value="ChyE-like"/>
</dbReference>
<dbReference type="AlphaFoldDB" id="A0A1W6Z6G0"/>
<dbReference type="GO" id="GO:0005829">
    <property type="term" value="C:cytosol"/>
    <property type="evidence" value="ECO:0007669"/>
    <property type="project" value="TreeGrafter"/>
</dbReference>
<dbReference type="PROSITE" id="PS51273">
    <property type="entry name" value="GATASE_TYPE_1"/>
    <property type="match status" value="1"/>
</dbReference>
<dbReference type="NCBIfam" id="NF006562">
    <property type="entry name" value="PRK09065.1"/>
    <property type="match status" value="1"/>
</dbReference>
<keyword evidence="3" id="KW-1185">Reference proteome</keyword>
<dbReference type="PANTHER" id="PTHR42695:SF5">
    <property type="entry name" value="GLUTAMINE AMIDOTRANSFERASE YLR126C-RELATED"/>
    <property type="match status" value="1"/>
</dbReference>
<sequence length="237" mass="25376">MTANRPPVLILHTGNPEESLVAAYDDYAGFIRRAAGLAAEETRVVPVFLGEAPAEPAHYRAALITGSPAMVTDREPWSEQTAKWVREAAAQGLPMFGVCYGHQLIADALGGRVGNNPAGREIGTHIVEHLADDPMLAGLPRAFPAQMMHLQSVIEPPPGAVVLARSNMDAHQMLRVGAKIVTTQFHPELPPAFVTATLERHAAAYAREGLDVEALKRGVGPSPEAASLLRRFLALYG</sequence>
<dbReference type="Pfam" id="PF00117">
    <property type="entry name" value="GATase"/>
    <property type="match status" value="1"/>
</dbReference>
<dbReference type="SUPFAM" id="SSF52317">
    <property type="entry name" value="Class I glutamine amidotransferase-like"/>
    <property type="match status" value="1"/>
</dbReference>
<dbReference type="EMBL" id="CP021109">
    <property type="protein sequence ID" value="ARP88689.1"/>
    <property type="molecule type" value="Genomic_DNA"/>
</dbReference>
<dbReference type="CDD" id="cd01741">
    <property type="entry name" value="GATase1_1"/>
    <property type="match status" value="1"/>
</dbReference>
<name>A0A1W6Z6G0_9BORD</name>